<keyword evidence="4" id="KW-0804">Transcription</keyword>
<dbReference type="GO" id="GO:0003677">
    <property type="term" value="F:DNA binding"/>
    <property type="evidence" value="ECO:0007669"/>
    <property type="project" value="UniProtKB-KW"/>
</dbReference>
<dbReference type="EMBL" id="VYQF01000001">
    <property type="protein sequence ID" value="KAA9040677.1"/>
    <property type="molecule type" value="Genomic_DNA"/>
</dbReference>
<evidence type="ECO:0000313" key="8">
    <source>
        <dbReference type="EMBL" id="KAA9040677.1"/>
    </source>
</evidence>
<dbReference type="GO" id="GO:0000160">
    <property type="term" value="P:phosphorelay signal transduction system"/>
    <property type="evidence" value="ECO:0007669"/>
    <property type="project" value="InterPro"/>
</dbReference>
<evidence type="ECO:0000256" key="1">
    <source>
        <dbReference type="ARBA" id="ARBA00022553"/>
    </source>
</evidence>
<sequence length="225" mass="25378">MNTENEEVIRVIIADDHVLYRAGVKNALSSKKNIKVIAEADNGSHLLNLLKGIQPDVILLDIQMPIMDGITTLPEIKKLYPRIRVIMLTMMDDQSMITKLMELGANSYLTKTSDSEIIYEAIKTCYEQEFYFNSLTNKALLNNLRQKIPSSIKLQQEDATLSDKEITVLRLMCEEKSTREIAEAVDLSPRTIEAIRDKLKTKTGAKSTAGLIMFAVKNKLLEEEG</sequence>
<evidence type="ECO:0000259" key="6">
    <source>
        <dbReference type="PROSITE" id="PS50043"/>
    </source>
</evidence>
<dbReference type="InterPro" id="IPR058245">
    <property type="entry name" value="NreC/VraR/RcsB-like_REC"/>
</dbReference>
<dbReference type="InterPro" id="IPR011006">
    <property type="entry name" value="CheY-like_superfamily"/>
</dbReference>
<keyword evidence="9" id="KW-1185">Reference proteome</keyword>
<comment type="caution">
    <text evidence="8">The sequence shown here is derived from an EMBL/GenBank/DDBJ whole genome shotgun (WGS) entry which is preliminary data.</text>
</comment>
<organism evidence="8 9">
    <name type="scientific">Ginsengibacter hankyongi</name>
    <dbReference type="NCBI Taxonomy" id="2607284"/>
    <lineage>
        <taxon>Bacteria</taxon>
        <taxon>Pseudomonadati</taxon>
        <taxon>Bacteroidota</taxon>
        <taxon>Chitinophagia</taxon>
        <taxon>Chitinophagales</taxon>
        <taxon>Chitinophagaceae</taxon>
        <taxon>Ginsengibacter</taxon>
    </lineage>
</organism>
<gene>
    <name evidence="8" type="ORF">FW778_01155</name>
</gene>
<dbReference type="GO" id="GO:0006355">
    <property type="term" value="P:regulation of DNA-templated transcription"/>
    <property type="evidence" value="ECO:0007669"/>
    <property type="project" value="InterPro"/>
</dbReference>
<keyword evidence="1 5" id="KW-0597">Phosphoprotein</keyword>
<keyword evidence="2" id="KW-0805">Transcription regulation</keyword>
<dbReference type="InterPro" id="IPR016032">
    <property type="entry name" value="Sig_transdc_resp-reg_C-effctor"/>
</dbReference>
<dbReference type="InterPro" id="IPR039420">
    <property type="entry name" value="WalR-like"/>
</dbReference>
<dbReference type="SMART" id="SM00421">
    <property type="entry name" value="HTH_LUXR"/>
    <property type="match status" value="1"/>
</dbReference>
<dbReference type="CDD" id="cd17535">
    <property type="entry name" value="REC_NarL-like"/>
    <property type="match status" value="1"/>
</dbReference>
<evidence type="ECO:0000256" key="3">
    <source>
        <dbReference type="ARBA" id="ARBA00023125"/>
    </source>
</evidence>
<protein>
    <submittedName>
        <fullName evidence="8">Response regulator transcription factor</fullName>
    </submittedName>
</protein>
<dbReference type="Pfam" id="PF00196">
    <property type="entry name" value="GerE"/>
    <property type="match status" value="1"/>
</dbReference>
<dbReference type="CDD" id="cd06170">
    <property type="entry name" value="LuxR_C_like"/>
    <property type="match status" value="1"/>
</dbReference>
<evidence type="ECO:0000256" key="2">
    <source>
        <dbReference type="ARBA" id="ARBA00023015"/>
    </source>
</evidence>
<keyword evidence="3" id="KW-0238">DNA-binding</keyword>
<feature type="domain" description="HTH luxR-type" evidence="6">
    <location>
        <begin position="154"/>
        <end position="219"/>
    </location>
</feature>
<dbReference type="RefSeq" id="WP_150412736.1">
    <property type="nucleotide sequence ID" value="NZ_VYQF01000001.1"/>
</dbReference>
<evidence type="ECO:0000256" key="5">
    <source>
        <dbReference type="PROSITE-ProRule" id="PRU00169"/>
    </source>
</evidence>
<dbReference type="PANTHER" id="PTHR43214:SF41">
    <property type="entry name" value="NITRATE_NITRITE RESPONSE REGULATOR PROTEIN NARP"/>
    <property type="match status" value="1"/>
</dbReference>
<dbReference type="Proteomes" id="UP000326903">
    <property type="component" value="Unassembled WGS sequence"/>
</dbReference>
<dbReference type="PANTHER" id="PTHR43214">
    <property type="entry name" value="TWO-COMPONENT RESPONSE REGULATOR"/>
    <property type="match status" value="1"/>
</dbReference>
<name>A0A5J5IKS8_9BACT</name>
<dbReference type="Gene3D" id="3.40.50.2300">
    <property type="match status" value="1"/>
</dbReference>
<dbReference type="PROSITE" id="PS50043">
    <property type="entry name" value="HTH_LUXR_2"/>
    <property type="match status" value="1"/>
</dbReference>
<dbReference type="AlphaFoldDB" id="A0A5J5IKS8"/>
<accession>A0A5J5IKS8</accession>
<dbReference type="SMART" id="SM00448">
    <property type="entry name" value="REC"/>
    <property type="match status" value="1"/>
</dbReference>
<reference evidence="8 9" key="1">
    <citation type="submission" date="2019-09" db="EMBL/GenBank/DDBJ databases">
        <title>Draft genome sequence of Ginsengibacter sp. BR5-29.</title>
        <authorList>
            <person name="Im W.-T."/>
        </authorList>
    </citation>
    <scope>NUCLEOTIDE SEQUENCE [LARGE SCALE GENOMIC DNA]</scope>
    <source>
        <strain evidence="8 9">BR5-29</strain>
    </source>
</reference>
<evidence type="ECO:0000259" key="7">
    <source>
        <dbReference type="PROSITE" id="PS50110"/>
    </source>
</evidence>
<dbReference type="InterPro" id="IPR000792">
    <property type="entry name" value="Tscrpt_reg_LuxR_C"/>
</dbReference>
<evidence type="ECO:0000313" key="9">
    <source>
        <dbReference type="Proteomes" id="UP000326903"/>
    </source>
</evidence>
<evidence type="ECO:0000256" key="4">
    <source>
        <dbReference type="ARBA" id="ARBA00023163"/>
    </source>
</evidence>
<dbReference type="SUPFAM" id="SSF46894">
    <property type="entry name" value="C-terminal effector domain of the bipartite response regulators"/>
    <property type="match status" value="1"/>
</dbReference>
<proteinExistence type="predicted"/>
<feature type="domain" description="Response regulatory" evidence="7">
    <location>
        <begin position="10"/>
        <end position="126"/>
    </location>
</feature>
<dbReference type="Pfam" id="PF00072">
    <property type="entry name" value="Response_reg"/>
    <property type="match status" value="1"/>
</dbReference>
<dbReference type="InterPro" id="IPR001789">
    <property type="entry name" value="Sig_transdc_resp-reg_receiver"/>
</dbReference>
<dbReference type="PROSITE" id="PS50110">
    <property type="entry name" value="RESPONSE_REGULATORY"/>
    <property type="match status" value="1"/>
</dbReference>
<dbReference type="SUPFAM" id="SSF52172">
    <property type="entry name" value="CheY-like"/>
    <property type="match status" value="1"/>
</dbReference>
<feature type="modified residue" description="4-aspartylphosphate" evidence="5">
    <location>
        <position position="61"/>
    </location>
</feature>